<comment type="caution">
    <text evidence="2">The sequence shown here is derived from an EMBL/GenBank/DDBJ whole genome shotgun (WGS) entry which is preliminary data.</text>
</comment>
<reference evidence="2" key="2">
    <citation type="submission" date="2020-09" db="EMBL/GenBank/DDBJ databases">
        <authorList>
            <person name="Sun Q."/>
            <person name="Ohkuma M."/>
        </authorList>
    </citation>
    <scope>NUCLEOTIDE SEQUENCE</scope>
    <source>
        <strain evidence="2">JCM 30804</strain>
    </source>
</reference>
<dbReference type="InterPro" id="IPR043128">
    <property type="entry name" value="Rev_trsase/Diguanyl_cyclase"/>
</dbReference>
<dbReference type="InterPro" id="IPR029787">
    <property type="entry name" value="Nucleotide_cyclase"/>
</dbReference>
<sequence length="170" mass="19822">MIFSFSNSGFRDPETGVYNLTYFMEVFHREWYSHLRDGQGLALLYLCPHIHETHNQPHLLEFFTKHVQQSLLRRTDLIARVNQNRFAVGLFNIDSSGVEKVLNRIDEEIAKFNQEFGKQQSMQVDYKIVACICLPKQKTQIESLFSAADEHLINLERTSDDHRALYTLAS</sequence>
<dbReference type="InterPro" id="IPR000160">
    <property type="entry name" value="GGDEF_dom"/>
</dbReference>
<protein>
    <submittedName>
        <fullName evidence="2">Diguanylate cyclase</fullName>
    </submittedName>
</protein>
<dbReference type="NCBIfam" id="TIGR00254">
    <property type="entry name" value="GGDEF"/>
    <property type="match status" value="1"/>
</dbReference>
<evidence type="ECO:0000313" key="3">
    <source>
        <dbReference type="Proteomes" id="UP000613743"/>
    </source>
</evidence>
<feature type="domain" description="GGDEF" evidence="1">
    <location>
        <begin position="1"/>
        <end position="166"/>
    </location>
</feature>
<dbReference type="Pfam" id="PF00990">
    <property type="entry name" value="GGDEF"/>
    <property type="match status" value="1"/>
</dbReference>
<reference evidence="2" key="1">
    <citation type="journal article" date="2014" name="Int. J. Syst. Evol. Microbiol.">
        <title>Complete genome sequence of Corynebacterium casei LMG S-19264T (=DSM 44701T), isolated from a smear-ripened cheese.</title>
        <authorList>
            <consortium name="US DOE Joint Genome Institute (JGI-PGF)"/>
            <person name="Walter F."/>
            <person name="Albersmeier A."/>
            <person name="Kalinowski J."/>
            <person name="Ruckert C."/>
        </authorList>
    </citation>
    <scope>NUCLEOTIDE SEQUENCE</scope>
    <source>
        <strain evidence="2">JCM 30804</strain>
    </source>
</reference>
<dbReference type="Proteomes" id="UP000613743">
    <property type="component" value="Unassembled WGS sequence"/>
</dbReference>
<dbReference type="EMBL" id="BMPZ01000002">
    <property type="protein sequence ID" value="GGI75520.1"/>
    <property type="molecule type" value="Genomic_DNA"/>
</dbReference>
<name>A0A917JL39_9GAMM</name>
<dbReference type="SMART" id="SM00267">
    <property type="entry name" value="GGDEF"/>
    <property type="match status" value="1"/>
</dbReference>
<evidence type="ECO:0000313" key="2">
    <source>
        <dbReference type="EMBL" id="GGI75520.1"/>
    </source>
</evidence>
<proteinExistence type="predicted"/>
<evidence type="ECO:0000259" key="1">
    <source>
        <dbReference type="SMART" id="SM00267"/>
    </source>
</evidence>
<keyword evidence="3" id="KW-1185">Reference proteome</keyword>
<organism evidence="2 3">
    <name type="scientific">Shewanella gelidii</name>
    <dbReference type="NCBI Taxonomy" id="1642821"/>
    <lineage>
        <taxon>Bacteria</taxon>
        <taxon>Pseudomonadati</taxon>
        <taxon>Pseudomonadota</taxon>
        <taxon>Gammaproteobacteria</taxon>
        <taxon>Alteromonadales</taxon>
        <taxon>Shewanellaceae</taxon>
        <taxon>Shewanella</taxon>
    </lineage>
</organism>
<dbReference type="AlphaFoldDB" id="A0A917JL39"/>
<dbReference type="RefSeq" id="WP_188918717.1">
    <property type="nucleotide sequence ID" value="NZ_BMPZ01000002.1"/>
</dbReference>
<gene>
    <name evidence="2" type="ORF">GCM10009332_11170</name>
</gene>
<dbReference type="Gene3D" id="3.30.70.270">
    <property type="match status" value="1"/>
</dbReference>
<accession>A0A917JL39</accession>
<dbReference type="SUPFAM" id="SSF55073">
    <property type="entry name" value="Nucleotide cyclase"/>
    <property type="match status" value="1"/>
</dbReference>